<comment type="caution">
    <text evidence="1">The sequence shown here is derived from an EMBL/GenBank/DDBJ whole genome shotgun (WGS) entry which is preliminary data.</text>
</comment>
<evidence type="ECO:0000313" key="1">
    <source>
        <dbReference type="EMBL" id="GKX67516.1"/>
    </source>
</evidence>
<sequence>MKHILLLLYFLSYTSGIGAITLGAFYYIKNKSLSLKFIVLADLFFTLFLFFDNLNFYTDVFINGFLTWLQIIKITGLTISSIGIIYFFTLSAYIEIGIEFTKHKKVIYFTSAITFFTLCSGTAYTLYNLNLISRTATIHSCFFLPNIFTSIWIIYNIILIIANWSKINKIIKQFVIKIVILAGIITPLSLITNLIGYWHFTTIPIAYSPIEYFSFNLVALILARRHLKKTNSIEIESNITSTSSKYFEELCNSYHLTQREVEIVRLIRDGLSNQEIAENLYISANTARNHIYNIYRKVGTKNRYELINLFSNQNNNINN</sequence>
<reference evidence="1" key="1">
    <citation type="journal article" date="2025" name="Int. J. Syst. Evol. Microbiol.">
        <title>Inconstantimicrobium mannanitabidum sp. nov., a novel member of the family Clostridiaceae isolated from anoxic soil under the treatment of reductive soil disinfestation.</title>
        <authorList>
            <person name="Ueki A."/>
            <person name="Tonouchi A."/>
            <person name="Honma S."/>
            <person name="Kaku N."/>
            <person name="Ueki K."/>
        </authorList>
    </citation>
    <scope>NUCLEOTIDE SEQUENCE</scope>
    <source>
        <strain evidence="1">TW13</strain>
    </source>
</reference>
<protein>
    <submittedName>
        <fullName evidence="1">Uncharacterized protein</fullName>
    </submittedName>
</protein>
<evidence type="ECO:0000313" key="2">
    <source>
        <dbReference type="Proteomes" id="UP001058074"/>
    </source>
</evidence>
<dbReference type="Proteomes" id="UP001058074">
    <property type="component" value="Unassembled WGS sequence"/>
</dbReference>
<accession>A0ACB5RF87</accession>
<proteinExistence type="predicted"/>
<organism evidence="1 2">
    <name type="scientific">Inconstantimicrobium mannanitabidum</name>
    <dbReference type="NCBI Taxonomy" id="1604901"/>
    <lineage>
        <taxon>Bacteria</taxon>
        <taxon>Bacillati</taxon>
        <taxon>Bacillota</taxon>
        <taxon>Clostridia</taxon>
        <taxon>Eubacteriales</taxon>
        <taxon>Clostridiaceae</taxon>
        <taxon>Inconstantimicrobium</taxon>
    </lineage>
</organism>
<gene>
    <name evidence="1" type="ORF">rsdtw13_27740</name>
</gene>
<name>A0ACB5RF87_9CLOT</name>
<keyword evidence="2" id="KW-1185">Reference proteome</keyword>
<dbReference type="EMBL" id="BROD01000001">
    <property type="protein sequence ID" value="GKX67516.1"/>
    <property type="molecule type" value="Genomic_DNA"/>
</dbReference>